<dbReference type="EMBL" id="RBZM01000001">
    <property type="protein sequence ID" value="RKP58197.1"/>
    <property type="molecule type" value="Genomic_DNA"/>
</dbReference>
<dbReference type="OrthoDB" id="1786466at2"/>
<gene>
    <name evidence="2" type="ORF">D7Z26_01465</name>
</gene>
<comment type="caution">
    <text evidence="2">The sequence shown here is derived from an EMBL/GenBank/DDBJ whole genome shotgun (WGS) entry which is preliminary data.</text>
</comment>
<reference evidence="2 3" key="1">
    <citation type="submission" date="2018-10" db="EMBL/GenBank/DDBJ databases">
        <title>Cohnella sp. M2MS4P-1, whole genome shotgun sequence.</title>
        <authorList>
            <person name="Tuo L."/>
        </authorList>
    </citation>
    <scope>NUCLEOTIDE SEQUENCE [LARGE SCALE GENOMIC DNA]</scope>
    <source>
        <strain evidence="2 3">M2MS4P-1</strain>
    </source>
</reference>
<feature type="transmembrane region" description="Helical" evidence="1">
    <location>
        <begin position="136"/>
        <end position="159"/>
    </location>
</feature>
<evidence type="ECO:0000256" key="1">
    <source>
        <dbReference type="SAM" id="Phobius"/>
    </source>
</evidence>
<organism evidence="2 3">
    <name type="scientific">Cohnella endophytica</name>
    <dbReference type="NCBI Taxonomy" id="2419778"/>
    <lineage>
        <taxon>Bacteria</taxon>
        <taxon>Bacillati</taxon>
        <taxon>Bacillota</taxon>
        <taxon>Bacilli</taxon>
        <taxon>Bacillales</taxon>
        <taxon>Paenibacillaceae</taxon>
        <taxon>Cohnella</taxon>
    </lineage>
</organism>
<dbReference type="Proteomes" id="UP000282076">
    <property type="component" value="Unassembled WGS sequence"/>
</dbReference>
<sequence length="246" mass="28376">MTAWTALFKKDFRLTRTAFIVGLVFDFLIFLLTMLVDRNTGNNLFLFIPLIVAVVLHVIYLPILLFISLRKEAERLHLWMHNPRSAAALLLSKVLNGLIMAVVSLVVLYSMAGMLIRSRFGLIEAYWADTRKAALLIFPHIILVSIMLGVWVILLWSLYHALKYKMGRWTTATLLAAVILLYWIASLFDSSNLYKQLIQWGSMEARFPTFKIDPIPTYAGEYLFHFVVMIGLFCWSAWILDRKVEV</sequence>
<dbReference type="RefSeq" id="WP_120974069.1">
    <property type="nucleotide sequence ID" value="NZ_RBZM01000001.1"/>
</dbReference>
<protein>
    <recommendedName>
        <fullName evidence="4">ABC transporter permease</fullName>
    </recommendedName>
</protein>
<evidence type="ECO:0008006" key="4">
    <source>
        <dbReference type="Google" id="ProtNLM"/>
    </source>
</evidence>
<accession>A0A494Y6A3</accession>
<dbReference type="AlphaFoldDB" id="A0A494Y6A3"/>
<evidence type="ECO:0000313" key="2">
    <source>
        <dbReference type="EMBL" id="RKP58197.1"/>
    </source>
</evidence>
<feature type="transmembrane region" description="Helical" evidence="1">
    <location>
        <begin position="166"/>
        <end position="185"/>
    </location>
</feature>
<keyword evidence="1" id="KW-1133">Transmembrane helix</keyword>
<keyword evidence="3" id="KW-1185">Reference proteome</keyword>
<feature type="transmembrane region" description="Helical" evidence="1">
    <location>
        <begin position="90"/>
        <end position="116"/>
    </location>
</feature>
<name>A0A494Y6A3_9BACL</name>
<feature type="transmembrane region" description="Helical" evidence="1">
    <location>
        <begin position="222"/>
        <end position="240"/>
    </location>
</feature>
<feature type="transmembrane region" description="Helical" evidence="1">
    <location>
        <begin position="12"/>
        <end position="32"/>
    </location>
</feature>
<feature type="transmembrane region" description="Helical" evidence="1">
    <location>
        <begin position="44"/>
        <end position="69"/>
    </location>
</feature>
<evidence type="ECO:0000313" key="3">
    <source>
        <dbReference type="Proteomes" id="UP000282076"/>
    </source>
</evidence>
<keyword evidence="1" id="KW-0812">Transmembrane</keyword>
<keyword evidence="1" id="KW-0472">Membrane</keyword>
<proteinExistence type="predicted"/>